<name>A0A4Y2DPZ9_ARAVE</name>
<organism evidence="1 2">
    <name type="scientific">Araneus ventricosus</name>
    <name type="common">Orbweaver spider</name>
    <name type="synonym">Epeira ventricosa</name>
    <dbReference type="NCBI Taxonomy" id="182803"/>
    <lineage>
        <taxon>Eukaryota</taxon>
        <taxon>Metazoa</taxon>
        <taxon>Ecdysozoa</taxon>
        <taxon>Arthropoda</taxon>
        <taxon>Chelicerata</taxon>
        <taxon>Arachnida</taxon>
        <taxon>Araneae</taxon>
        <taxon>Araneomorphae</taxon>
        <taxon>Entelegynae</taxon>
        <taxon>Araneoidea</taxon>
        <taxon>Araneidae</taxon>
        <taxon>Araneus</taxon>
    </lineage>
</organism>
<dbReference type="EMBL" id="BGPR01090306">
    <property type="protein sequence ID" value="GBM18831.1"/>
    <property type="molecule type" value="Genomic_DNA"/>
</dbReference>
<keyword evidence="2" id="KW-1185">Reference proteome</keyword>
<accession>A0A4Y2DPZ9</accession>
<dbReference type="Proteomes" id="UP000499080">
    <property type="component" value="Unassembled WGS sequence"/>
</dbReference>
<proteinExistence type="predicted"/>
<sequence length="190" mass="21205">MKSPLIWSPGCTAFTHIIGFHRPRVGNTSSTFPSRRSTPFPTNGRPSVNQPFFFRFSGGIPLGLVPSRKPTQEVYTSRASLRVISCITPSITQNRRKDGHALQHTDGIVPLEAWSNSRIRVIAARLPYSDDELKESKCPVRSKKITLYGSSIMLSKSDLCCHRLTIAIACRMHSDYVTSHASVVSRPPRR</sequence>
<dbReference type="AlphaFoldDB" id="A0A4Y2DPZ9"/>
<evidence type="ECO:0000313" key="1">
    <source>
        <dbReference type="EMBL" id="GBM18831.1"/>
    </source>
</evidence>
<comment type="caution">
    <text evidence="1">The sequence shown here is derived from an EMBL/GenBank/DDBJ whole genome shotgun (WGS) entry which is preliminary data.</text>
</comment>
<gene>
    <name evidence="1" type="ORF">AVEN_44503_1</name>
</gene>
<reference evidence="1 2" key="1">
    <citation type="journal article" date="2019" name="Sci. Rep.">
        <title>Orb-weaving spider Araneus ventricosus genome elucidates the spidroin gene catalogue.</title>
        <authorList>
            <person name="Kono N."/>
            <person name="Nakamura H."/>
            <person name="Ohtoshi R."/>
            <person name="Moran D.A.P."/>
            <person name="Shinohara A."/>
            <person name="Yoshida Y."/>
            <person name="Fujiwara M."/>
            <person name="Mori M."/>
            <person name="Tomita M."/>
            <person name="Arakawa K."/>
        </authorList>
    </citation>
    <scope>NUCLEOTIDE SEQUENCE [LARGE SCALE GENOMIC DNA]</scope>
</reference>
<evidence type="ECO:0000313" key="2">
    <source>
        <dbReference type="Proteomes" id="UP000499080"/>
    </source>
</evidence>
<protein>
    <submittedName>
        <fullName evidence="1">Uncharacterized protein</fullName>
    </submittedName>
</protein>